<name>A0A8R1TTJ4_ONCVO</name>
<keyword evidence="2" id="KW-1185">Reference proteome</keyword>
<accession>A0A8R1TTJ4</accession>
<reference evidence="2" key="1">
    <citation type="submission" date="2013-10" db="EMBL/GenBank/DDBJ databases">
        <title>Genome sequencing of Onchocerca volvulus.</title>
        <authorList>
            <person name="Cotton J."/>
            <person name="Tsai J."/>
            <person name="Stanley E."/>
            <person name="Tracey A."/>
            <person name="Holroyd N."/>
            <person name="Lustigman S."/>
            <person name="Berriman M."/>
        </authorList>
    </citation>
    <scope>NUCLEOTIDE SEQUENCE</scope>
</reference>
<organism evidence="1 2">
    <name type="scientific">Onchocerca volvulus</name>
    <dbReference type="NCBI Taxonomy" id="6282"/>
    <lineage>
        <taxon>Eukaryota</taxon>
        <taxon>Metazoa</taxon>
        <taxon>Ecdysozoa</taxon>
        <taxon>Nematoda</taxon>
        <taxon>Chromadorea</taxon>
        <taxon>Rhabditida</taxon>
        <taxon>Spirurina</taxon>
        <taxon>Spiruromorpha</taxon>
        <taxon>Filarioidea</taxon>
        <taxon>Onchocercidae</taxon>
        <taxon>Onchocerca</taxon>
    </lineage>
</organism>
<reference evidence="1" key="2">
    <citation type="submission" date="2022-06" db="UniProtKB">
        <authorList>
            <consortium name="EnsemblMetazoa"/>
        </authorList>
    </citation>
    <scope>IDENTIFICATION</scope>
</reference>
<evidence type="ECO:0000313" key="1">
    <source>
        <dbReference type="EnsemblMetazoa" id="OVOC4900.1"/>
    </source>
</evidence>
<sequence>MEKHGHRNNFPSVQEKIVLGSSDISKGQKVFINFAKQIYSSLVLVISFKKCKTYDSLKNEVGAIIYNDTHTILIKKLEGPIRKSNSISPHS</sequence>
<proteinExistence type="predicted"/>
<dbReference type="AlphaFoldDB" id="A0A8R1TTJ4"/>
<protein>
    <submittedName>
        <fullName evidence="1">Uncharacterized protein</fullName>
    </submittedName>
</protein>
<dbReference type="EnsemblMetazoa" id="OVOC4900.1">
    <property type="protein sequence ID" value="OVOC4900.1"/>
    <property type="gene ID" value="WBGene00241709"/>
</dbReference>
<dbReference type="Proteomes" id="UP000024404">
    <property type="component" value="Unassembled WGS sequence"/>
</dbReference>
<dbReference type="EMBL" id="CMVM020000146">
    <property type="status" value="NOT_ANNOTATED_CDS"/>
    <property type="molecule type" value="Genomic_DNA"/>
</dbReference>
<evidence type="ECO:0000313" key="2">
    <source>
        <dbReference type="Proteomes" id="UP000024404"/>
    </source>
</evidence>